<organism evidence="4 5">
    <name type="scientific">Halanaerobium salsuginis</name>
    <dbReference type="NCBI Taxonomy" id="29563"/>
    <lineage>
        <taxon>Bacteria</taxon>
        <taxon>Bacillati</taxon>
        <taxon>Bacillota</taxon>
        <taxon>Clostridia</taxon>
        <taxon>Halanaerobiales</taxon>
        <taxon>Halanaerobiaceae</taxon>
        <taxon>Halanaerobium</taxon>
    </lineage>
</organism>
<dbReference type="InterPro" id="IPR036291">
    <property type="entry name" value="NAD(P)-bd_dom_sf"/>
</dbReference>
<keyword evidence="5" id="KW-1185">Reference proteome</keyword>
<gene>
    <name evidence="4" type="ORF">SAMN02983006_01277</name>
</gene>
<keyword evidence="2" id="KW-0560">Oxidoreductase</keyword>
<evidence type="ECO:0000313" key="5">
    <source>
        <dbReference type="Proteomes" id="UP000199006"/>
    </source>
</evidence>
<dbReference type="PANTHER" id="PTHR42879">
    <property type="entry name" value="3-OXOACYL-(ACYL-CARRIER-PROTEIN) REDUCTASE"/>
    <property type="match status" value="1"/>
</dbReference>
<dbReference type="OrthoDB" id="9803333at2"/>
<protein>
    <submittedName>
        <fullName evidence="4">3-oxoacyl-[acyl-carrier protein] reductase</fullName>
    </submittedName>
</protein>
<dbReference type="EMBL" id="FOTI01000014">
    <property type="protein sequence ID" value="SFL48485.1"/>
    <property type="molecule type" value="Genomic_DNA"/>
</dbReference>
<dbReference type="PRINTS" id="PR00081">
    <property type="entry name" value="GDHRDH"/>
</dbReference>
<dbReference type="STRING" id="29563.SAMN02983006_01277"/>
<dbReference type="FunFam" id="3.40.50.720:FF:000084">
    <property type="entry name" value="Short-chain dehydrogenase reductase"/>
    <property type="match status" value="1"/>
</dbReference>
<dbReference type="Pfam" id="PF13561">
    <property type="entry name" value="adh_short_C2"/>
    <property type="match status" value="1"/>
</dbReference>
<evidence type="ECO:0000256" key="3">
    <source>
        <dbReference type="ARBA" id="ARBA00023221"/>
    </source>
</evidence>
<dbReference type="Gene3D" id="3.40.50.720">
    <property type="entry name" value="NAD(P)-binding Rossmann-like Domain"/>
    <property type="match status" value="1"/>
</dbReference>
<dbReference type="GO" id="GO:0016491">
    <property type="term" value="F:oxidoreductase activity"/>
    <property type="evidence" value="ECO:0007669"/>
    <property type="project" value="UniProtKB-KW"/>
</dbReference>
<dbReference type="GO" id="GO:0008206">
    <property type="term" value="P:bile acid metabolic process"/>
    <property type="evidence" value="ECO:0007669"/>
    <property type="project" value="UniProtKB-ARBA"/>
</dbReference>
<comment type="similarity">
    <text evidence="1">Belongs to the short-chain dehydrogenases/reductases (SDR) family.</text>
</comment>
<keyword evidence="3" id="KW-0443">Lipid metabolism</keyword>
<dbReference type="Proteomes" id="UP000199006">
    <property type="component" value="Unassembled WGS sequence"/>
</dbReference>
<evidence type="ECO:0000313" key="4">
    <source>
        <dbReference type="EMBL" id="SFL48485.1"/>
    </source>
</evidence>
<evidence type="ECO:0000256" key="2">
    <source>
        <dbReference type="ARBA" id="ARBA00023002"/>
    </source>
</evidence>
<dbReference type="CDD" id="cd05344">
    <property type="entry name" value="BKR_like_SDR_like"/>
    <property type="match status" value="1"/>
</dbReference>
<name>A0A1I4I232_9FIRM</name>
<keyword evidence="3" id="KW-0753">Steroid metabolism</keyword>
<proteinExistence type="inferred from homology"/>
<dbReference type="PANTHER" id="PTHR42879:SF6">
    <property type="entry name" value="NADPH-DEPENDENT REDUCTASE BACG"/>
    <property type="match status" value="1"/>
</dbReference>
<dbReference type="AlphaFoldDB" id="A0A1I4I232"/>
<accession>A0A1I4I232</accession>
<reference evidence="4 5" key="1">
    <citation type="submission" date="2016-10" db="EMBL/GenBank/DDBJ databases">
        <authorList>
            <person name="de Groot N.N."/>
        </authorList>
    </citation>
    <scope>NUCLEOTIDE SEQUENCE [LARGE SCALE GENOMIC DNA]</scope>
    <source>
        <strain evidence="4 5">ATCC 51327</strain>
    </source>
</reference>
<dbReference type="InterPro" id="IPR050259">
    <property type="entry name" value="SDR"/>
</dbReference>
<dbReference type="InterPro" id="IPR002347">
    <property type="entry name" value="SDR_fam"/>
</dbReference>
<dbReference type="RefSeq" id="WP_089861147.1">
    <property type="nucleotide sequence ID" value="NZ_FOTI01000014.1"/>
</dbReference>
<dbReference type="SUPFAM" id="SSF51735">
    <property type="entry name" value="NAD(P)-binding Rossmann-fold domains"/>
    <property type="match status" value="1"/>
</dbReference>
<sequence>MDLDLKNKVAIITASSSGLGRGAAQSLLREGARVVINGRNKTKLQAALNELKQLSAGEIIAVPGDLTKKEDLKNLVQETINRFGQLDYLVTSAGGPPAGQFIDLTESDWYQAFDLLVMSVVRLVKYALPYLKESDQAAIVNITSTSVKEALPNLLLSNSVRMGVIGLMKTLANELAPQIRVNAVLPGSHETARIKELLNNEVENGQFKDYQAALVEKSRSIPLQRLGQPTEIGDLITFLLSPRAAYLTGETIVIDGGSTSSNL</sequence>
<evidence type="ECO:0000256" key="1">
    <source>
        <dbReference type="ARBA" id="ARBA00006484"/>
    </source>
</evidence>